<evidence type="ECO:0000259" key="1">
    <source>
        <dbReference type="Pfam" id="PF08241"/>
    </source>
</evidence>
<dbReference type="EMBL" id="BAABBE010000026">
    <property type="protein sequence ID" value="GAA3672926.1"/>
    <property type="molecule type" value="Genomic_DNA"/>
</dbReference>
<comment type="caution">
    <text evidence="2">The sequence shown here is derived from an EMBL/GenBank/DDBJ whole genome shotgun (WGS) entry which is preliminary data.</text>
</comment>
<sequence>MTRDLGDATRFLPGELVVGTDARIRFADRVEMIHPWDGRVFFSVEITAPRFGARLDRVTTFADGQALADFLACREDGEWVSLNRDLAVTAGRDELTWRIQTAGCRAEVTTIWPADLADQLREFLIGTGTVDTTSISEGGLWGRRAAQRAALGAKMSLPAWRTAVARTKISEGTTVLDLACGSGEFCALATEAGARATGIDASHEMIELARRTAPEAEFHVWPLGRLPWDDGTFDVVTAFNALFFAADPETAFAEAVRVSRDHVVVCDWHPEHPSDILTVGRAVLGSGGRRRAKMPEPQEELAIDIPQDHPDEDTMLRAFLSTGGYQRLIESEGEESVAEKIRIAAEPFRTADGGYRFANKYLMSIFRKNPRM</sequence>
<evidence type="ECO:0000313" key="3">
    <source>
        <dbReference type="Proteomes" id="UP001500711"/>
    </source>
</evidence>
<dbReference type="PANTHER" id="PTHR43591">
    <property type="entry name" value="METHYLTRANSFERASE"/>
    <property type="match status" value="1"/>
</dbReference>
<gene>
    <name evidence="2" type="ORF">GCM10022267_69700</name>
</gene>
<dbReference type="Pfam" id="PF08241">
    <property type="entry name" value="Methyltransf_11"/>
    <property type="match status" value="1"/>
</dbReference>
<dbReference type="Gene3D" id="3.40.50.150">
    <property type="entry name" value="Vaccinia Virus protein VP39"/>
    <property type="match status" value="1"/>
</dbReference>
<evidence type="ECO:0000313" key="2">
    <source>
        <dbReference type="EMBL" id="GAA3672926.1"/>
    </source>
</evidence>
<reference evidence="3" key="1">
    <citation type="journal article" date="2019" name="Int. J. Syst. Evol. Microbiol.">
        <title>The Global Catalogue of Microorganisms (GCM) 10K type strain sequencing project: providing services to taxonomists for standard genome sequencing and annotation.</title>
        <authorList>
            <consortium name="The Broad Institute Genomics Platform"/>
            <consortium name="The Broad Institute Genome Sequencing Center for Infectious Disease"/>
            <person name="Wu L."/>
            <person name="Ma J."/>
        </authorList>
    </citation>
    <scope>NUCLEOTIDE SEQUENCE [LARGE SCALE GENOMIC DNA]</scope>
    <source>
        <strain evidence="3">JCM 17494</strain>
    </source>
</reference>
<dbReference type="PANTHER" id="PTHR43591:SF110">
    <property type="entry name" value="RHODANESE DOMAIN-CONTAINING PROTEIN"/>
    <property type="match status" value="1"/>
</dbReference>
<name>A0ABP7C0Y4_9PSEU</name>
<dbReference type="InterPro" id="IPR029063">
    <property type="entry name" value="SAM-dependent_MTases_sf"/>
</dbReference>
<protein>
    <recommendedName>
        <fullName evidence="1">Methyltransferase type 11 domain-containing protein</fullName>
    </recommendedName>
</protein>
<feature type="domain" description="Methyltransferase type 11" evidence="1">
    <location>
        <begin position="176"/>
        <end position="261"/>
    </location>
</feature>
<proteinExistence type="predicted"/>
<dbReference type="InterPro" id="IPR013216">
    <property type="entry name" value="Methyltransf_11"/>
</dbReference>
<dbReference type="SUPFAM" id="SSF53335">
    <property type="entry name" value="S-adenosyl-L-methionine-dependent methyltransferases"/>
    <property type="match status" value="1"/>
</dbReference>
<dbReference type="Proteomes" id="UP001500711">
    <property type="component" value="Unassembled WGS sequence"/>
</dbReference>
<organism evidence="2 3">
    <name type="scientific">Lentzea roselyniae</name>
    <dbReference type="NCBI Taxonomy" id="531940"/>
    <lineage>
        <taxon>Bacteria</taxon>
        <taxon>Bacillati</taxon>
        <taxon>Actinomycetota</taxon>
        <taxon>Actinomycetes</taxon>
        <taxon>Pseudonocardiales</taxon>
        <taxon>Pseudonocardiaceae</taxon>
        <taxon>Lentzea</taxon>
    </lineage>
</organism>
<dbReference type="RefSeq" id="WP_346134724.1">
    <property type="nucleotide sequence ID" value="NZ_BAABBE010000026.1"/>
</dbReference>
<dbReference type="CDD" id="cd02440">
    <property type="entry name" value="AdoMet_MTases"/>
    <property type="match status" value="1"/>
</dbReference>
<keyword evidence="3" id="KW-1185">Reference proteome</keyword>
<accession>A0ABP7C0Y4</accession>